<dbReference type="PANTHER" id="PTHR33108:SF14">
    <property type="entry name" value="OS01G0745000 PROTEIN"/>
    <property type="match status" value="1"/>
</dbReference>
<organism evidence="2 3">
    <name type="scientific">Ceratopteris richardii</name>
    <name type="common">Triangle waterfern</name>
    <dbReference type="NCBI Taxonomy" id="49495"/>
    <lineage>
        <taxon>Eukaryota</taxon>
        <taxon>Viridiplantae</taxon>
        <taxon>Streptophyta</taxon>
        <taxon>Embryophyta</taxon>
        <taxon>Tracheophyta</taxon>
        <taxon>Polypodiopsida</taxon>
        <taxon>Polypodiidae</taxon>
        <taxon>Polypodiales</taxon>
        <taxon>Pteridineae</taxon>
        <taxon>Pteridaceae</taxon>
        <taxon>Parkerioideae</taxon>
        <taxon>Ceratopteris</taxon>
    </lineage>
</organism>
<dbReference type="InterPro" id="IPR012876">
    <property type="entry name" value="DUF1677_pln"/>
</dbReference>
<gene>
    <name evidence="2" type="ORF">KP509_03G040700</name>
</gene>
<comment type="caution">
    <text evidence="2">The sequence shown here is derived from an EMBL/GenBank/DDBJ whole genome shotgun (WGS) entry which is preliminary data.</text>
</comment>
<feature type="compositionally biased region" description="Polar residues" evidence="1">
    <location>
        <begin position="351"/>
        <end position="360"/>
    </location>
</feature>
<dbReference type="EMBL" id="CM035408">
    <property type="protein sequence ID" value="KAH7441499.1"/>
    <property type="molecule type" value="Genomic_DNA"/>
</dbReference>
<sequence>MACVSVIRKLQRYERLASNNNDSIVRYKIKICKDSACPASEQLHCATSSLSSLSRALTHLRDTLDQLPTSAASSSPYVVQSSLKAQDKELDKTRVRTNRTAFPTPDLPEDEEELHSWGSGAWNLSADMLLQETEGSEIGFEYLGDQLQEDDNVEMRMENDTDDACSDIPSETKLESTAAVLVGKEQDVPNIMGCSDVVEDEENLQVADEIQKIKTMEDKHEEVSSEKRDLGVKKLECECCGMEEECTQVYEERVRAALCGRWLCGLCEEAVWEERKRLGGGGVVSIELALQAHMQPCQRFSNHTRAKVCPPASHVEVPQAVCRMLCRHLSATFPSPRLSSPRAPASLPRSTSCLPSLRQS</sequence>
<feature type="region of interest" description="Disordered" evidence="1">
    <location>
        <begin position="336"/>
        <end position="360"/>
    </location>
</feature>
<dbReference type="AlphaFoldDB" id="A0A8T2VAV0"/>
<protein>
    <submittedName>
        <fullName evidence="2">Uncharacterized protein</fullName>
    </submittedName>
</protein>
<dbReference type="OrthoDB" id="678173at2759"/>
<name>A0A8T2VAV0_CERRI</name>
<evidence type="ECO:0000313" key="2">
    <source>
        <dbReference type="EMBL" id="KAH7441499.1"/>
    </source>
</evidence>
<evidence type="ECO:0000313" key="3">
    <source>
        <dbReference type="Proteomes" id="UP000825935"/>
    </source>
</evidence>
<accession>A0A8T2VAV0</accession>
<reference evidence="2" key="1">
    <citation type="submission" date="2021-08" db="EMBL/GenBank/DDBJ databases">
        <title>WGS assembly of Ceratopteris richardii.</title>
        <authorList>
            <person name="Marchant D.B."/>
            <person name="Chen G."/>
            <person name="Jenkins J."/>
            <person name="Shu S."/>
            <person name="Leebens-Mack J."/>
            <person name="Grimwood J."/>
            <person name="Schmutz J."/>
            <person name="Soltis P."/>
            <person name="Soltis D."/>
            <person name="Chen Z.-H."/>
        </authorList>
    </citation>
    <scope>NUCLEOTIDE SEQUENCE</scope>
    <source>
        <strain evidence="2">Whitten #5841</strain>
        <tissue evidence="2">Leaf</tissue>
    </source>
</reference>
<feature type="compositionally biased region" description="Low complexity" evidence="1">
    <location>
        <begin position="336"/>
        <end position="350"/>
    </location>
</feature>
<evidence type="ECO:0000256" key="1">
    <source>
        <dbReference type="SAM" id="MobiDB-lite"/>
    </source>
</evidence>
<dbReference type="PANTHER" id="PTHR33108">
    <property type="entry name" value="OS01G0745000 PROTEIN"/>
    <property type="match status" value="1"/>
</dbReference>
<proteinExistence type="predicted"/>
<dbReference type="Pfam" id="PF07911">
    <property type="entry name" value="DUF1677"/>
    <property type="match status" value="1"/>
</dbReference>
<dbReference type="Proteomes" id="UP000825935">
    <property type="component" value="Chromosome 3"/>
</dbReference>
<keyword evidence="3" id="KW-1185">Reference proteome</keyword>